<evidence type="ECO:0000256" key="1">
    <source>
        <dbReference type="ARBA" id="ARBA00001965"/>
    </source>
</evidence>
<feature type="domain" description="Catechol dioxygenase N-terminal" evidence="8">
    <location>
        <begin position="23"/>
        <end position="94"/>
    </location>
</feature>
<dbReference type="Gene3D" id="2.60.130.10">
    <property type="entry name" value="Aromatic compound dioxygenase"/>
    <property type="match status" value="1"/>
</dbReference>
<dbReference type="PANTHER" id="PTHR33711">
    <property type="entry name" value="DIOXYGENASE, PUTATIVE (AFU_ORTHOLOGUE AFUA_2G02910)-RELATED"/>
    <property type="match status" value="1"/>
</dbReference>
<proteinExistence type="inferred from homology"/>
<comment type="caution">
    <text evidence="9">The sequence shown here is derived from an EMBL/GenBank/DDBJ whole genome shotgun (WGS) entry which is preliminary data.</text>
</comment>
<dbReference type="CDD" id="cd03461">
    <property type="entry name" value="1_2-HQD"/>
    <property type="match status" value="1"/>
</dbReference>
<evidence type="ECO:0000313" key="10">
    <source>
        <dbReference type="Proteomes" id="UP000712673"/>
    </source>
</evidence>
<evidence type="ECO:0000256" key="2">
    <source>
        <dbReference type="ARBA" id="ARBA00007825"/>
    </source>
</evidence>
<dbReference type="Proteomes" id="UP000712673">
    <property type="component" value="Unassembled WGS sequence"/>
</dbReference>
<dbReference type="GO" id="GO:0018576">
    <property type="term" value="F:catechol 1,2-dioxygenase activity"/>
    <property type="evidence" value="ECO:0007669"/>
    <property type="project" value="InterPro"/>
</dbReference>
<dbReference type="InterPro" id="IPR000627">
    <property type="entry name" value="Intradiol_dOase_C"/>
</dbReference>
<protein>
    <submittedName>
        <fullName evidence="9">Intradiol ring-cleavage dioxygenase</fullName>
    </submittedName>
</protein>
<keyword evidence="4 9" id="KW-0223">Dioxygenase</keyword>
<dbReference type="Pfam" id="PF04444">
    <property type="entry name" value="Dioxygenase_N"/>
    <property type="match status" value="1"/>
</dbReference>
<feature type="domain" description="Intradiol ring-cleavage dioxygenases" evidence="7">
    <location>
        <begin position="123"/>
        <end position="283"/>
    </location>
</feature>
<reference evidence="9" key="1">
    <citation type="submission" date="2019-03" db="EMBL/GenBank/DDBJ databases">
        <title>Lake Tanganyika Metagenome-Assembled Genomes (MAGs).</title>
        <authorList>
            <person name="Tran P."/>
        </authorList>
    </citation>
    <scope>NUCLEOTIDE SEQUENCE</scope>
    <source>
        <strain evidence="9">K_DeepCast_65m_m2_066</strain>
    </source>
</reference>
<keyword evidence="6" id="KW-0408">Iron</keyword>
<accession>A0A938B541</accession>
<dbReference type="InterPro" id="IPR015889">
    <property type="entry name" value="Intradiol_dOase_core"/>
</dbReference>
<dbReference type="SUPFAM" id="SSF49482">
    <property type="entry name" value="Aromatic compound dioxygenase"/>
    <property type="match status" value="1"/>
</dbReference>
<comment type="cofactor">
    <cofactor evidence="1">
        <name>Fe(3+)</name>
        <dbReference type="ChEBI" id="CHEBI:29034"/>
    </cofactor>
</comment>
<evidence type="ECO:0000259" key="7">
    <source>
        <dbReference type="Pfam" id="PF00775"/>
    </source>
</evidence>
<keyword evidence="3" id="KW-0479">Metal-binding</keyword>
<dbReference type="InterPro" id="IPR039390">
    <property type="entry name" value="1_2-HQD/HQD"/>
</dbReference>
<evidence type="ECO:0000256" key="5">
    <source>
        <dbReference type="ARBA" id="ARBA00023002"/>
    </source>
</evidence>
<evidence type="ECO:0000313" key="9">
    <source>
        <dbReference type="EMBL" id="MBM3226769.1"/>
    </source>
</evidence>
<organism evidence="9 10">
    <name type="scientific">Tectimicrobiota bacterium</name>
    <dbReference type="NCBI Taxonomy" id="2528274"/>
    <lineage>
        <taxon>Bacteria</taxon>
        <taxon>Pseudomonadati</taxon>
        <taxon>Nitrospinota/Tectimicrobiota group</taxon>
        <taxon>Candidatus Tectimicrobiota</taxon>
    </lineage>
</organism>
<evidence type="ECO:0000259" key="8">
    <source>
        <dbReference type="Pfam" id="PF04444"/>
    </source>
</evidence>
<dbReference type="PANTHER" id="PTHR33711:SF7">
    <property type="entry name" value="INTRADIOL RING-CLEAVAGE DIOXYGENASES DOMAIN-CONTAINING PROTEIN-RELATED"/>
    <property type="match status" value="1"/>
</dbReference>
<keyword evidence="5" id="KW-0560">Oxidoreductase</keyword>
<evidence type="ECO:0000256" key="6">
    <source>
        <dbReference type="ARBA" id="ARBA00023004"/>
    </source>
</evidence>
<sequence length="287" mass="31872">MRNLNEHNITDEVLQRFADAPKARLQEIMRSLVKHLHAFAREVHLTEEEWFAGIQFATRVGQKCDAKRQEYILLSDTLGLSQLVVAQNHARPDGVTEQTVFGPFHLSGAPMLPHGANIAPGVAGEPCFVSAQVTSALGRPVPGATVDVWQADADGFYDVQHPEWHDMKLRAVFTTDIEGRFRLRTIKPCSYPVPTDGPVGEMMRALEQNPYRPAHLHVMIQAEGYDRLITHVFVDGDAYLDSDAVFGVRSSCIGQYVRHAPGVAPDGTQLDVPFYTLDYGFVLQPLA</sequence>
<dbReference type="InterPro" id="IPR007535">
    <property type="entry name" value="Catechol_dOase_N"/>
</dbReference>
<gene>
    <name evidence="9" type="ORF">FJZ47_23645</name>
</gene>
<comment type="similarity">
    <text evidence="2">Belongs to the intradiol ring-cleavage dioxygenase family.</text>
</comment>
<dbReference type="GO" id="GO:0008199">
    <property type="term" value="F:ferric iron binding"/>
    <property type="evidence" value="ECO:0007669"/>
    <property type="project" value="InterPro"/>
</dbReference>
<dbReference type="GO" id="GO:0009712">
    <property type="term" value="P:catechol-containing compound metabolic process"/>
    <property type="evidence" value="ECO:0007669"/>
    <property type="project" value="InterPro"/>
</dbReference>
<evidence type="ECO:0000256" key="3">
    <source>
        <dbReference type="ARBA" id="ARBA00022723"/>
    </source>
</evidence>
<name>A0A938B541_UNCTE</name>
<dbReference type="EMBL" id="VGLS01001042">
    <property type="protein sequence ID" value="MBM3226769.1"/>
    <property type="molecule type" value="Genomic_DNA"/>
</dbReference>
<dbReference type="AlphaFoldDB" id="A0A938B541"/>
<dbReference type="InterPro" id="IPR050770">
    <property type="entry name" value="Intradiol_RC_Dioxygenase"/>
</dbReference>
<evidence type="ECO:0000256" key="4">
    <source>
        <dbReference type="ARBA" id="ARBA00022964"/>
    </source>
</evidence>
<dbReference type="Pfam" id="PF00775">
    <property type="entry name" value="Dioxygenase_C"/>
    <property type="match status" value="1"/>
</dbReference>